<accession>A0AAN9TIT6</accession>
<proteinExistence type="predicted"/>
<name>A0AAN9TIT6_9HEMI</name>
<protein>
    <submittedName>
        <fullName evidence="1">Uncharacterized protein</fullName>
    </submittedName>
</protein>
<evidence type="ECO:0000313" key="2">
    <source>
        <dbReference type="Proteomes" id="UP001367676"/>
    </source>
</evidence>
<sequence>MKPMISLLDKEEFSLRRVTEKINFEMFFRSRKNPSVIEVSAFVVPKGHTPAFALERIELGCKWCWETIHRVDMNEEMELSKIRKTTDKSIIRKYELEFNPIEPKFCSWGFDLSSSYTNEFYMWMHQASKEEKKNIYDVYRAEIIYINQIRKESVEMLQQAVRDESCILRYRYSLLTKIKQLSADLGIDHRDAEIDSEECVKMPRMREVTQGPFNDRATQILLNLNRNIKIKMNINSYREKLTEIIINPTFKYNAIGEDIISGIPEKHRKIDKIEKPLGPYLTYLDKETFAVVEVKRAVNFAIFTPPEVDFLKIQIDTFVLENRYHGHRFNKNRIQLGDVFCREFIMNVDVKNRKLLIRNNGNSANISFEIFEE</sequence>
<evidence type="ECO:0000313" key="1">
    <source>
        <dbReference type="EMBL" id="KAK7595082.1"/>
    </source>
</evidence>
<dbReference type="AlphaFoldDB" id="A0AAN9TIT6"/>
<organism evidence="1 2">
    <name type="scientific">Parthenolecanium corni</name>
    <dbReference type="NCBI Taxonomy" id="536013"/>
    <lineage>
        <taxon>Eukaryota</taxon>
        <taxon>Metazoa</taxon>
        <taxon>Ecdysozoa</taxon>
        <taxon>Arthropoda</taxon>
        <taxon>Hexapoda</taxon>
        <taxon>Insecta</taxon>
        <taxon>Pterygota</taxon>
        <taxon>Neoptera</taxon>
        <taxon>Paraneoptera</taxon>
        <taxon>Hemiptera</taxon>
        <taxon>Sternorrhyncha</taxon>
        <taxon>Coccoidea</taxon>
        <taxon>Coccidae</taxon>
        <taxon>Parthenolecanium</taxon>
    </lineage>
</organism>
<dbReference type="EMBL" id="JBBCAQ010000019">
    <property type="protein sequence ID" value="KAK7595082.1"/>
    <property type="molecule type" value="Genomic_DNA"/>
</dbReference>
<comment type="caution">
    <text evidence="1">The sequence shown here is derived from an EMBL/GenBank/DDBJ whole genome shotgun (WGS) entry which is preliminary data.</text>
</comment>
<dbReference type="Proteomes" id="UP001367676">
    <property type="component" value="Unassembled WGS sequence"/>
</dbReference>
<gene>
    <name evidence="1" type="ORF">V9T40_001515</name>
</gene>
<reference evidence="1 2" key="1">
    <citation type="submission" date="2024-03" db="EMBL/GenBank/DDBJ databases">
        <title>Adaptation during the transition from Ophiocordyceps entomopathogen to insect associate is accompanied by gene loss and intensified selection.</title>
        <authorList>
            <person name="Ward C.M."/>
            <person name="Onetto C.A."/>
            <person name="Borneman A.R."/>
        </authorList>
    </citation>
    <scope>NUCLEOTIDE SEQUENCE [LARGE SCALE GENOMIC DNA]</scope>
    <source>
        <strain evidence="1">AWRI1</strain>
        <tissue evidence="1">Single Adult Female</tissue>
    </source>
</reference>
<keyword evidence="2" id="KW-1185">Reference proteome</keyword>